<organism evidence="7 8">
    <name type="scientific">Bordetella genomosp. 10</name>
    <dbReference type="NCBI Taxonomy" id="1416804"/>
    <lineage>
        <taxon>Bacteria</taxon>
        <taxon>Pseudomonadati</taxon>
        <taxon>Pseudomonadota</taxon>
        <taxon>Betaproteobacteria</taxon>
        <taxon>Burkholderiales</taxon>
        <taxon>Alcaligenaceae</taxon>
        <taxon>Bordetella</taxon>
    </lineage>
</organism>
<proteinExistence type="inferred from homology"/>
<name>A0A261RYS6_9BORD</name>
<dbReference type="AlphaFoldDB" id="A0A261RYS6"/>
<evidence type="ECO:0000256" key="2">
    <source>
        <dbReference type="ARBA" id="ARBA00008520"/>
    </source>
</evidence>
<dbReference type="RefSeq" id="WP_094854679.1">
    <property type="nucleotide sequence ID" value="NZ_NEVM01000005.1"/>
</dbReference>
<dbReference type="Proteomes" id="UP000216020">
    <property type="component" value="Unassembled WGS sequence"/>
</dbReference>
<dbReference type="InterPro" id="IPR006059">
    <property type="entry name" value="SBP"/>
</dbReference>
<evidence type="ECO:0000256" key="3">
    <source>
        <dbReference type="ARBA" id="ARBA00011557"/>
    </source>
</evidence>
<evidence type="ECO:0000256" key="4">
    <source>
        <dbReference type="ARBA" id="ARBA00017470"/>
    </source>
</evidence>
<keyword evidence="6" id="KW-0732">Signal</keyword>
<dbReference type="Gene3D" id="3.40.190.10">
    <property type="entry name" value="Periplasmic binding protein-like II"/>
    <property type="match status" value="2"/>
</dbReference>
<accession>A0A261RYS6</accession>
<comment type="subcellular location">
    <subcellularLocation>
        <location evidence="1">Periplasm</location>
    </subcellularLocation>
</comment>
<dbReference type="PANTHER" id="PTHR43649:SF31">
    <property type="entry name" value="SN-GLYCEROL-3-PHOSPHATE-BINDING PERIPLASMIC PROTEIN UGPB"/>
    <property type="match status" value="1"/>
</dbReference>
<dbReference type="Pfam" id="PF13416">
    <property type="entry name" value="SBP_bac_8"/>
    <property type="match status" value="1"/>
</dbReference>
<comment type="caution">
    <text evidence="7">The sequence shown here is derived from an EMBL/GenBank/DDBJ whole genome shotgun (WGS) entry which is preliminary data.</text>
</comment>
<keyword evidence="8" id="KW-1185">Reference proteome</keyword>
<reference evidence="8" key="1">
    <citation type="submission" date="2017-05" db="EMBL/GenBank/DDBJ databases">
        <title>Complete and WGS of Bordetella genogroups.</title>
        <authorList>
            <person name="Spilker T."/>
            <person name="Lipuma J."/>
        </authorList>
    </citation>
    <scope>NUCLEOTIDE SEQUENCE [LARGE SCALE GENOMIC DNA]</scope>
    <source>
        <strain evidence="8">AU16122</strain>
    </source>
</reference>
<protein>
    <recommendedName>
        <fullName evidence="4">sn-glycerol-3-phosphate-binding periplasmic protein UgpB</fullName>
    </recommendedName>
</protein>
<evidence type="ECO:0000256" key="5">
    <source>
        <dbReference type="ARBA" id="ARBA00022448"/>
    </source>
</evidence>
<dbReference type="InterPro" id="IPR050490">
    <property type="entry name" value="Bact_solute-bd_prot1"/>
</dbReference>
<gene>
    <name evidence="7" type="ORF">CAL29_19525</name>
</gene>
<keyword evidence="5" id="KW-0813">Transport</keyword>
<sequence length="445" mass="48624">MKKLQQMSPAHVVRATGRAWVFGAALLIGGVAHAAPVQIEVWHTLTSANQAELEKLVKQYNKEQGDVEVKLRGFASPQALKQEASAAVKAKRTPNLIQLDDDRSPEAVAEYKSIKPLYELLAKYPIKDIAWFLPATTSFTRDAKGRLLAFPLMAEVPVMFYNITYYKKAGLDPNAPARTWAELQDQLLKLRDKADLDCPYATSDQVTVHLESLAPVNNQLYASNNNGLEATKSKVPPQLQFDMLYMRHISLMASWKRSLLFTQHSEGDQADQLFAKGTCGVLTSGSGAIGDFLVTKGLNFGVAPLPYYPQATPTAGRPFVTGGALWAMEGHPAASDKATAAFLAWLSKPVVAAEWHQATGYLPLTEAAFRASDVSYYSKIPGAQQFVTAMRTQPAPTGRGFRMNNYSRIEPVLSRQLDDAIDGKVPPMSALNSAAAQAKVIAEQK</sequence>
<dbReference type="SUPFAM" id="SSF53850">
    <property type="entry name" value="Periplasmic binding protein-like II"/>
    <property type="match status" value="1"/>
</dbReference>
<evidence type="ECO:0000256" key="6">
    <source>
        <dbReference type="ARBA" id="ARBA00022729"/>
    </source>
</evidence>
<dbReference type="EMBL" id="NEVM01000005">
    <property type="protein sequence ID" value="OZI30248.1"/>
    <property type="molecule type" value="Genomic_DNA"/>
</dbReference>
<dbReference type="GO" id="GO:0042597">
    <property type="term" value="C:periplasmic space"/>
    <property type="evidence" value="ECO:0007669"/>
    <property type="project" value="UniProtKB-SubCell"/>
</dbReference>
<evidence type="ECO:0000313" key="8">
    <source>
        <dbReference type="Proteomes" id="UP000216020"/>
    </source>
</evidence>
<dbReference type="PANTHER" id="PTHR43649">
    <property type="entry name" value="ARABINOSE-BINDING PROTEIN-RELATED"/>
    <property type="match status" value="1"/>
</dbReference>
<comment type="subunit">
    <text evidence="3">The complex is composed of two ATP-binding proteins (UgpC), two transmembrane proteins (UgpA and UgpE) and a solute-binding protein (UgpB).</text>
</comment>
<comment type="similarity">
    <text evidence="2">Belongs to the bacterial solute-binding protein 1 family.</text>
</comment>
<evidence type="ECO:0000256" key="1">
    <source>
        <dbReference type="ARBA" id="ARBA00004418"/>
    </source>
</evidence>
<dbReference type="OrthoDB" id="4393730at2"/>
<evidence type="ECO:0000313" key="7">
    <source>
        <dbReference type="EMBL" id="OZI30248.1"/>
    </source>
</evidence>